<dbReference type="EMBL" id="QTTT01000001">
    <property type="protein sequence ID" value="REF00794.1"/>
    <property type="molecule type" value="Genomic_DNA"/>
</dbReference>
<name>A0A3D9T342_9ACTN</name>
<sequence>MREEDRELRVHDRVALDEIELYADLLTAAAAADGPMTAAEIDRALGVRPGPPQAGPPAVALRRAAGSAEPPPGESRPPSPQDTPVSPAEVYRQARQQTAAEQAPLDMRVGLDRLNRWMNQEPDNDLA</sequence>
<dbReference type="RefSeq" id="WP_116025907.1">
    <property type="nucleotide sequence ID" value="NZ_QTTT01000001.1"/>
</dbReference>
<organism evidence="2 3">
    <name type="scientific">Thermomonospora umbrina</name>
    <dbReference type="NCBI Taxonomy" id="111806"/>
    <lineage>
        <taxon>Bacteria</taxon>
        <taxon>Bacillati</taxon>
        <taxon>Actinomycetota</taxon>
        <taxon>Actinomycetes</taxon>
        <taxon>Streptosporangiales</taxon>
        <taxon>Thermomonosporaceae</taxon>
        <taxon>Thermomonospora</taxon>
    </lineage>
</organism>
<gene>
    <name evidence="2" type="ORF">DFJ69_6375</name>
</gene>
<feature type="compositionally biased region" description="Pro residues" evidence="1">
    <location>
        <begin position="69"/>
        <end position="81"/>
    </location>
</feature>
<evidence type="ECO:0000256" key="1">
    <source>
        <dbReference type="SAM" id="MobiDB-lite"/>
    </source>
</evidence>
<protein>
    <submittedName>
        <fullName evidence="2">Uncharacterized protein</fullName>
    </submittedName>
</protein>
<proteinExistence type="predicted"/>
<reference evidence="2 3" key="1">
    <citation type="submission" date="2018-08" db="EMBL/GenBank/DDBJ databases">
        <title>Sequencing the genomes of 1000 actinobacteria strains.</title>
        <authorList>
            <person name="Klenk H.-P."/>
        </authorList>
    </citation>
    <scope>NUCLEOTIDE SEQUENCE [LARGE SCALE GENOMIC DNA]</scope>
    <source>
        <strain evidence="2 3">DSM 43927</strain>
    </source>
</reference>
<feature type="region of interest" description="Disordered" evidence="1">
    <location>
        <begin position="43"/>
        <end position="107"/>
    </location>
</feature>
<evidence type="ECO:0000313" key="2">
    <source>
        <dbReference type="EMBL" id="REF00794.1"/>
    </source>
</evidence>
<comment type="caution">
    <text evidence="2">The sequence shown here is derived from an EMBL/GenBank/DDBJ whole genome shotgun (WGS) entry which is preliminary data.</text>
</comment>
<dbReference type="AlphaFoldDB" id="A0A3D9T342"/>
<keyword evidence="3" id="KW-1185">Reference proteome</keyword>
<accession>A0A3D9T342</accession>
<evidence type="ECO:0000313" key="3">
    <source>
        <dbReference type="Proteomes" id="UP000256661"/>
    </source>
</evidence>
<feature type="compositionally biased region" description="Low complexity" evidence="1">
    <location>
        <begin position="93"/>
        <end position="103"/>
    </location>
</feature>
<dbReference type="Proteomes" id="UP000256661">
    <property type="component" value="Unassembled WGS sequence"/>
</dbReference>